<accession>A0ABW4EIH1</accession>
<sequence>MLMVALSLASTGTAQVQSERELSACPLQYPSGEWDRCIGVWNAPEGDTVYSGEFGNGTFHGYGVLFIGRSRYSGQFRQGRMHGQGVLLWDDGQMYVGSFEEGVISGFGRLLAADGREAFAGQFVDGAPVPDETATTTPHAAALAQRADGEFRVGDAVEVVSNGFWYPARIKAVNGPGQWLIGYDRYSESWDEVVGRDRIRARGSEATTSAAQGGGQPAVQGGRAKAMAPAPQAPAGGWPAVPMGVNTPVEGVFLTVRTWMSGSVDMEAWFFTRNGRFSRSPRGGISLQALATQQTPGEAEGTYWIEDGELVLAWADGREPWRSPYKADPNALTIGTQFASKWSGFPKGWRLDGAYEGGASIGGGALSSSNTLVFRSDGSFSRQAVVAVSSEGRSSSVSGGAMGGATGTYEFDEFSLTLRENGTEVTYTVFGYGERDAEGRPEQLFWERLLMSRLN</sequence>
<reference evidence="4" key="1">
    <citation type="journal article" date="2019" name="Int. J. Syst. Evol. Microbiol.">
        <title>The Global Catalogue of Microorganisms (GCM) 10K type strain sequencing project: providing services to taxonomists for standard genome sequencing and annotation.</title>
        <authorList>
            <consortium name="The Broad Institute Genomics Platform"/>
            <consortium name="The Broad Institute Genome Sequencing Center for Infectious Disease"/>
            <person name="Wu L."/>
            <person name="Ma J."/>
        </authorList>
    </citation>
    <scope>NUCLEOTIDE SEQUENCE [LARGE SCALE GENOMIC DNA]</scope>
    <source>
        <strain evidence="4">CGMCC 1.12477</strain>
    </source>
</reference>
<dbReference type="Proteomes" id="UP001597186">
    <property type="component" value="Unassembled WGS sequence"/>
</dbReference>
<dbReference type="Gene3D" id="2.30.30.140">
    <property type="match status" value="1"/>
</dbReference>
<proteinExistence type="predicted"/>
<protein>
    <recommendedName>
        <fullName evidence="5">MORN repeat-containing protein</fullName>
    </recommendedName>
</protein>
<comment type="caution">
    <text evidence="3">The sequence shown here is derived from an EMBL/GenBank/DDBJ whole genome shotgun (WGS) entry which is preliminary data.</text>
</comment>
<evidence type="ECO:0000256" key="2">
    <source>
        <dbReference type="SAM" id="MobiDB-lite"/>
    </source>
</evidence>
<dbReference type="PANTHER" id="PTHR23084:SF263">
    <property type="entry name" value="MORN REPEAT-CONTAINING PROTEIN 1"/>
    <property type="match status" value="1"/>
</dbReference>
<evidence type="ECO:0000313" key="3">
    <source>
        <dbReference type="EMBL" id="MFD1510491.1"/>
    </source>
</evidence>
<keyword evidence="4" id="KW-1185">Reference proteome</keyword>
<dbReference type="InterPro" id="IPR016197">
    <property type="entry name" value="Chromo-like_dom_sf"/>
</dbReference>
<organism evidence="3 4">
    <name type="scientific">Lacimonas salitolerans</name>
    <dbReference type="NCBI Taxonomy" id="1323750"/>
    <lineage>
        <taxon>Bacteria</taxon>
        <taxon>Pseudomonadati</taxon>
        <taxon>Pseudomonadota</taxon>
        <taxon>Alphaproteobacteria</taxon>
        <taxon>Rhodobacterales</taxon>
        <taxon>Paracoccaceae</taxon>
        <taxon>Lacimonas</taxon>
    </lineage>
</organism>
<dbReference type="SUPFAM" id="SSF82185">
    <property type="entry name" value="Histone H3 K4-specific methyltransferase SET7/9 N-terminal domain"/>
    <property type="match status" value="1"/>
</dbReference>
<gene>
    <name evidence="3" type="ORF">ACFTOW_13915</name>
</gene>
<dbReference type="InterPro" id="IPR003409">
    <property type="entry name" value="MORN"/>
</dbReference>
<evidence type="ECO:0008006" key="5">
    <source>
        <dbReference type="Google" id="ProtNLM"/>
    </source>
</evidence>
<keyword evidence="1" id="KW-0677">Repeat</keyword>
<evidence type="ECO:0000313" key="4">
    <source>
        <dbReference type="Proteomes" id="UP001597186"/>
    </source>
</evidence>
<dbReference type="Pfam" id="PF02493">
    <property type="entry name" value="MORN"/>
    <property type="match status" value="3"/>
</dbReference>
<dbReference type="RefSeq" id="WP_379916715.1">
    <property type="nucleotide sequence ID" value="NZ_JBHUDD010000116.1"/>
</dbReference>
<dbReference type="SMART" id="SM00698">
    <property type="entry name" value="MORN"/>
    <property type="match status" value="3"/>
</dbReference>
<dbReference type="EMBL" id="JBHUDD010000116">
    <property type="protein sequence ID" value="MFD1510491.1"/>
    <property type="molecule type" value="Genomic_DNA"/>
</dbReference>
<dbReference type="PANTHER" id="PTHR23084">
    <property type="entry name" value="PHOSPHATIDYLINOSITOL-4-PHOSPHATE 5-KINASE RELATED"/>
    <property type="match status" value="1"/>
</dbReference>
<dbReference type="SUPFAM" id="SSF54160">
    <property type="entry name" value="Chromo domain-like"/>
    <property type="match status" value="1"/>
</dbReference>
<name>A0ABW4EIH1_9RHOB</name>
<dbReference type="Gene3D" id="2.20.110.10">
    <property type="entry name" value="Histone H3 K4-specific methyltransferase SET7/9 N-terminal domain"/>
    <property type="match status" value="1"/>
</dbReference>
<evidence type="ECO:0000256" key="1">
    <source>
        <dbReference type="ARBA" id="ARBA00022737"/>
    </source>
</evidence>
<feature type="region of interest" description="Disordered" evidence="2">
    <location>
        <begin position="203"/>
        <end position="222"/>
    </location>
</feature>